<proteinExistence type="predicted"/>
<dbReference type="Gene3D" id="2.60.120.260">
    <property type="entry name" value="Galactose-binding domain-like"/>
    <property type="match status" value="2"/>
</dbReference>
<evidence type="ECO:0000256" key="1">
    <source>
        <dbReference type="SAM" id="Phobius"/>
    </source>
</evidence>
<accession>A0ABV6JCK3</accession>
<dbReference type="InterPro" id="IPR006059">
    <property type="entry name" value="SBP"/>
</dbReference>
<dbReference type="SUPFAM" id="SSF53850">
    <property type="entry name" value="Periplasmic binding protein-like II"/>
    <property type="match status" value="1"/>
</dbReference>
<keyword evidence="1" id="KW-1133">Transmembrane helix</keyword>
<reference evidence="2 3" key="1">
    <citation type="submission" date="2024-09" db="EMBL/GenBank/DDBJ databases">
        <authorList>
            <person name="Sun Q."/>
            <person name="Mori K."/>
        </authorList>
    </citation>
    <scope>NUCLEOTIDE SEQUENCE [LARGE SCALE GENOMIC DNA]</scope>
    <source>
        <strain evidence="2 3">CCM 4839</strain>
    </source>
</reference>
<organism evidence="2 3">
    <name type="scientific">Paenibacillus mendelii</name>
    <dbReference type="NCBI Taxonomy" id="206163"/>
    <lineage>
        <taxon>Bacteria</taxon>
        <taxon>Bacillati</taxon>
        <taxon>Bacillota</taxon>
        <taxon>Bacilli</taxon>
        <taxon>Bacillales</taxon>
        <taxon>Paenibacillaceae</taxon>
        <taxon>Paenibacillus</taxon>
    </lineage>
</organism>
<protein>
    <submittedName>
        <fullName evidence="2">Extracellular solute-binding protein</fullName>
    </submittedName>
</protein>
<name>A0ABV6JCK3_9BACL</name>
<dbReference type="InterPro" id="IPR050490">
    <property type="entry name" value="Bact_solute-bd_prot1"/>
</dbReference>
<dbReference type="EMBL" id="JBHLVF010000031">
    <property type="protein sequence ID" value="MFC0393262.1"/>
    <property type="molecule type" value="Genomic_DNA"/>
</dbReference>
<dbReference type="Pfam" id="PF01547">
    <property type="entry name" value="SBP_bac_1"/>
    <property type="match status" value="1"/>
</dbReference>
<dbReference type="PANTHER" id="PTHR43649:SF27">
    <property type="entry name" value="EXTRACELLULAR SOLUTE-BINDING PROTEIN FAMILY 1"/>
    <property type="match status" value="1"/>
</dbReference>
<dbReference type="Proteomes" id="UP001589818">
    <property type="component" value="Unassembled WGS sequence"/>
</dbReference>
<sequence>MNEARMLLLRSGWGSPSGTPWDSGGAVKEGELGVRILQRKHIAAVSIFAIVVVWIVTSFISADKPAMKAKEPAQAGTEANQPEAELDIPSSSTLRYEQYIARYPNAVRPDGTERIEAEAFAGTEGMKADILNSFEQAASPVVRTEESGSIYWDIEVQEDGLYHFGLRYFPVAGNSSPIEREFRIDGVLPFEEANRLVFSRVWRNERPDVQRDRNENDLRPRQVESPKWQDKSFSDAESYFQEPFSFYLTKGMHRIELVSLREPMVIDYLQFYQEKQLPSYEELAGGYDAQGYKVTNDVMIKLQGEDALYKSSPSLYPINDRSSPGTEPYHVSKIRMNTIGGINWKIPGQWITWETDIPEDGLYEIGFRYKQNLSRGVNVVRKLYIDDQIPFKEAEQITFQYDGAWQVGVAGSEEQPYLFYMTKGKHEIKLEVTMGGLSEVIQSVRKSIQDLNKLYRQIIMITGTEPDAFRDYQLEKLIPGMADMFLKQSNSLEVAADRMDQLIGGASESATILRTTSYQLGDLGSRPETLTGRLKNFKDNVTSLGTWLLGVNQQPLELDYLFVKSPDVDTPKATKGFFSRLKHDLFSFTSSFTENYNNVGSGFKDDSVVVWVNGGRDQAQLLRSMIDNTFTPETGIKIDLQLVDSKVLLPSTLAGKGPDVALSTGEVVNFAMRHALEDLSKYPGFDSVRERFMGSAFVGFTYQNGIFAIPEKQSFPMLFYRKDILEELKLKVPDTWTDLYHVIPELQKHHMQVGMTPTPVFEMLLYQNGGQYYKDEGIRTDLDSPVGIKAFKKWTELYNNYKLPQEFEFVNRFRTGEMPLGIADYTTYNTLTIFAPEIRGQWGFAPVPGVLGEDGEIHRETLSASIGTVMFKNTKNKDAAWKFIDWWTDTEAQATFGRELEALLGESGRYAAANKDAMKQLPWSAREYNQLLSQWEWVRGMPDVPGGYSLTRHVQNAFYSVINSKTDPRETLLDYVRTINEEITIKRKEFKLPTE</sequence>
<keyword evidence="1" id="KW-0472">Membrane</keyword>
<keyword evidence="1" id="KW-0812">Transmembrane</keyword>
<dbReference type="PANTHER" id="PTHR43649">
    <property type="entry name" value="ARABINOSE-BINDING PROTEIN-RELATED"/>
    <property type="match status" value="1"/>
</dbReference>
<gene>
    <name evidence="2" type="ORF">ACFFJ8_18000</name>
</gene>
<evidence type="ECO:0000313" key="2">
    <source>
        <dbReference type="EMBL" id="MFC0393262.1"/>
    </source>
</evidence>
<dbReference type="RefSeq" id="WP_204817786.1">
    <property type="nucleotide sequence ID" value="NZ_JANHOF010000002.1"/>
</dbReference>
<comment type="caution">
    <text evidence="2">The sequence shown here is derived from an EMBL/GenBank/DDBJ whole genome shotgun (WGS) entry which is preliminary data.</text>
</comment>
<keyword evidence="3" id="KW-1185">Reference proteome</keyword>
<feature type="transmembrane region" description="Helical" evidence="1">
    <location>
        <begin position="42"/>
        <end position="62"/>
    </location>
</feature>
<dbReference type="Gene3D" id="3.40.190.10">
    <property type="entry name" value="Periplasmic binding protein-like II"/>
    <property type="match status" value="1"/>
</dbReference>
<evidence type="ECO:0000313" key="3">
    <source>
        <dbReference type="Proteomes" id="UP001589818"/>
    </source>
</evidence>
<dbReference type="CDD" id="cd14489">
    <property type="entry name" value="CBM_SBP_bac_1_like"/>
    <property type="match status" value="1"/>
</dbReference>